<accession>W7LC50</accession>
<feature type="region of interest" description="Disordered" evidence="1">
    <location>
        <begin position="14"/>
        <end position="34"/>
    </location>
</feature>
<proteinExistence type="predicted"/>
<dbReference type="KEGG" id="fvr:FVEG_00304"/>
<dbReference type="EMBL" id="DS022242">
    <property type="protein sequence ID" value="EWG36166.1"/>
    <property type="molecule type" value="Genomic_DNA"/>
</dbReference>
<dbReference type="Proteomes" id="UP000009096">
    <property type="component" value="Chromosome 1"/>
</dbReference>
<keyword evidence="3" id="KW-1185">Reference proteome</keyword>
<dbReference type="RefSeq" id="XP_018742357.1">
    <property type="nucleotide sequence ID" value="XM_018886743.1"/>
</dbReference>
<protein>
    <submittedName>
        <fullName evidence="2">Uncharacterized protein</fullName>
    </submittedName>
</protein>
<evidence type="ECO:0000313" key="3">
    <source>
        <dbReference type="Proteomes" id="UP000009096"/>
    </source>
</evidence>
<name>W7LC50_GIBM7</name>
<dbReference type="VEuPathDB" id="FungiDB:FVEG_00304"/>
<reference evidence="2 3" key="1">
    <citation type="journal article" date="2010" name="Nature">
        <title>Comparative genomics reveals mobile pathogenicity chromosomes in Fusarium.</title>
        <authorList>
            <person name="Ma L.J."/>
            <person name="van der Does H.C."/>
            <person name="Borkovich K.A."/>
            <person name="Coleman J.J."/>
            <person name="Daboussi M.J."/>
            <person name="Di Pietro A."/>
            <person name="Dufresne M."/>
            <person name="Freitag M."/>
            <person name="Grabherr M."/>
            <person name="Henrissat B."/>
            <person name="Houterman P.M."/>
            <person name="Kang S."/>
            <person name="Shim W.B."/>
            <person name="Woloshuk C."/>
            <person name="Xie X."/>
            <person name="Xu J.R."/>
            <person name="Antoniw J."/>
            <person name="Baker S.E."/>
            <person name="Bluhm B.H."/>
            <person name="Breakspear A."/>
            <person name="Brown D.W."/>
            <person name="Butchko R.A."/>
            <person name="Chapman S."/>
            <person name="Coulson R."/>
            <person name="Coutinho P.M."/>
            <person name="Danchin E.G."/>
            <person name="Diener A."/>
            <person name="Gale L.R."/>
            <person name="Gardiner D.M."/>
            <person name="Goff S."/>
            <person name="Hammond-Kosack K.E."/>
            <person name="Hilburn K."/>
            <person name="Hua-Van A."/>
            <person name="Jonkers W."/>
            <person name="Kazan K."/>
            <person name="Kodira C.D."/>
            <person name="Koehrsen M."/>
            <person name="Kumar L."/>
            <person name="Lee Y.H."/>
            <person name="Li L."/>
            <person name="Manners J.M."/>
            <person name="Miranda-Saavedra D."/>
            <person name="Mukherjee M."/>
            <person name="Park G."/>
            <person name="Park J."/>
            <person name="Park S.Y."/>
            <person name="Proctor R.H."/>
            <person name="Regev A."/>
            <person name="Ruiz-Roldan M.C."/>
            <person name="Sain D."/>
            <person name="Sakthikumar S."/>
            <person name="Sykes S."/>
            <person name="Schwartz D.C."/>
            <person name="Turgeon B.G."/>
            <person name="Wapinski I."/>
            <person name="Yoder O."/>
            <person name="Young S."/>
            <person name="Zeng Q."/>
            <person name="Zhou S."/>
            <person name="Galagan J."/>
            <person name="Cuomo C.A."/>
            <person name="Kistler H.C."/>
            <person name="Rep M."/>
        </authorList>
    </citation>
    <scope>NUCLEOTIDE SEQUENCE [LARGE SCALE GENOMIC DNA]</scope>
    <source>
        <strain evidence="3">M3125 / FGSC 7600</strain>
    </source>
</reference>
<dbReference type="HOGENOM" id="CLU_1434548_0_0_1"/>
<evidence type="ECO:0000313" key="2">
    <source>
        <dbReference type="EMBL" id="EWG36166.1"/>
    </source>
</evidence>
<dbReference type="OMA" id="HLENANM"/>
<evidence type="ECO:0000256" key="1">
    <source>
        <dbReference type="SAM" id="MobiDB-lite"/>
    </source>
</evidence>
<feature type="compositionally biased region" description="Basic residues" evidence="1">
    <location>
        <begin position="15"/>
        <end position="30"/>
    </location>
</feature>
<gene>
    <name evidence="2" type="ORF">FVEG_00304</name>
</gene>
<dbReference type="GeneID" id="30058685"/>
<dbReference type="AlphaFoldDB" id="W7LC50"/>
<sequence length="189" mass="21578">MYIERMRWESEWRRRGGNGRAAKKQNKSRQTKTDITSHLHLENANMPTALTKSSSGKMPRATVRERQLCRAGEAEWAPRQNFHLKLPSHCCDGIVAETKDWGTMEMRRTQAGQDQIMTDLTGRQGSVRGLSLSEKKRSKNKKKGPFAAVTVGKTWNYSGASGRDCFEELQCRFRGNTCSITTIRYIFTE</sequence>
<dbReference type="EMBL" id="CM000578">
    <property type="protein sequence ID" value="EWG36166.1"/>
    <property type="molecule type" value="Genomic_DNA"/>
</dbReference>
<organism evidence="2 3">
    <name type="scientific">Gibberella moniliformis (strain M3125 / FGSC 7600)</name>
    <name type="common">Maize ear and stalk rot fungus</name>
    <name type="synonym">Fusarium verticillioides</name>
    <dbReference type="NCBI Taxonomy" id="334819"/>
    <lineage>
        <taxon>Eukaryota</taxon>
        <taxon>Fungi</taxon>
        <taxon>Dikarya</taxon>
        <taxon>Ascomycota</taxon>
        <taxon>Pezizomycotina</taxon>
        <taxon>Sordariomycetes</taxon>
        <taxon>Hypocreomycetidae</taxon>
        <taxon>Hypocreales</taxon>
        <taxon>Nectriaceae</taxon>
        <taxon>Fusarium</taxon>
        <taxon>Fusarium fujikuroi species complex</taxon>
    </lineage>
</organism>